<organism evidence="2 3">
    <name type="scientific">Nonomuraea polychroma</name>
    <dbReference type="NCBI Taxonomy" id="46176"/>
    <lineage>
        <taxon>Bacteria</taxon>
        <taxon>Bacillati</taxon>
        <taxon>Actinomycetota</taxon>
        <taxon>Actinomycetes</taxon>
        <taxon>Streptosporangiales</taxon>
        <taxon>Streptosporangiaceae</taxon>
        <taxon>Nonomuraea</taxon>
    </lineage>
</organism>
<dbReference type="Pfam" id="PF13560">
    <property type="entry name" value="HTH_31"/>
    <property type="match status" value="1"/>
</dbReference>
<gene>
    <name evidence="2" type="ORF">EDD27_8686</name>
</gene>
<comment type="caution">
    <text evidence="2">The sequence shown here is derived from an EMBL/GenBank/DDBJ whole genome shotgun (WGS) entry which is preliminary data.</text>
</comment>
<dbReference type="SUPFAM" id="SSF47413">
    <property type="entry name" value="lambda repressor-like DNA-binding domains"/>
    <property type="match status" value="1"/>
</dbReference>
<accession>A0A438MK87</accession>
<dbReference type="GO" id="GO:0003677">
    <property type="term" value="F:DNA binding"/>
    <property type="evidence" value="ECO:0007669"/>
    <property type="project" value="InterPro"/>
</dbReference>
<dbReference type="SMART" id="SM00530">
    <property type="entry name" value="HTH_XRE"/>
    <property type="match status" value="1"/>
</dbReference>
<proteinExistence type="predicted"/>
<dbReference type="CDD" id="cd00093">
    <property type="entry name" value="HTH_XRE"/>
    <property type="match status" value="1"/>
</dbReference>
<dbReference type="Pfam" id="PF19054">
    <property type="entry name" value="DUF5753"/>
    <property type="match status" value="1"/>
</dbReference>
<evidence type="ECO:0000313" key="2">
    <source>
        <dbReference type="EMBL" id="RVX45861.1"/>
    </source>
</evidence>
<evidence type="ECO:0000313" key="3">
    <source>
        <dbReference type="Proteomes" id="UP000284824"/>
    </source>
</evidence>
<sequence>MSDASPPPVQRRILARELRYLRERASLTGDDIKDRLGWSPSKISRIENARISVSEGDIELLLDLYDATPGRRERLLSLARQTQTPHSWRAYTDGTREFLTFMSVEAIAESIRQWEINVVPGVAQTEAYARHLITSWRAVDPTLTPRQIEERVSIRMKRQKRFFPPESSRIWMILDEAVLLRTVGSPAIMSEQMRKLVDFSELPNVTLQVVPLAQSRSIIGESFTLLNLDEGDPLEQCLVYIDGNVATQFLLDEQQSVYYEKTFEQLAGSALAPAVSREFVANLARS</sequence>
<dbReference type="InterPro" id="IPR001387">
    <property type="entry name" value="Cro/C1-type_HTH"/>
</dbReference>
<evidence type="ECO:0000259" key="1">
    <source>
        <dbReference type="PROSITE" id="PS50943"/>
    </source>
</evidence>
<dbReference type="AlphaFoldDB" id="A0A438MK87"/>
<dbReference type="Gene3D" id="1.10.260.40">
    <property type="entry name" value="lambda repressor-like DNA-binding domains"/>
    <property type="match status" value="1"/>
</dbReference>
<name>A0A438MK87_9ACTN</name>
<dbReference type="Proteomes" id="UP000284824">
    <property type="component" value="Unassembled WGS sequence"/>
</dbReference>
<keyword evidence="3" id="KW-1185">Reference proteome</keyword>
<dbReference type="InterPro" id="IPR010982">
    <property type="entry name" value="Lambda_DNA-bd_dom_sf"/>
</dbReference>
<dbReference type="EMBL" id="SAUN01000001">
    <property type="protein sequence ID" value="RVX45861.1"/>
    <property type="molecule type" value="Genomic_DNA"/>
</dbReference>
<protein>
    <submittedName>
        <fullName evidence="2">Helix-turn-helix protein</fullName>
    </submittedName>
</protein>
<dbReference type="PROSITE" id="PS50943">
    <property type="entry name" value="HTH_CROC1"/>
    <property type="match status" value="1"/>
</dbReference>
<dbReference type="InterPro" id="IPR043917">
    <property type="entry name" value="DUF5753"/>
</dbReference>
<feature type="domain" description="HTH cro/C1-type" evidence="1">
    <location>
        <begin position="18"/>
        <end position="72"/>
    </location>
</feature>
<reference evidence="2 3" key="1">
    <citation type="submission" date="2019-01" db="EMBL/GenBank/DDBJ databases">
        <title>Sequencing the genomes of 1000 actinobacteria strains.</title>
        <authorList>
            <person name="Klenk H.-P."/>
        </authorList>
    </citation>
    <scope>NUCLEOTIDE SEQUENCE [LARGE SCALE GENOMIC DNA]</scope>
    <source>
        <strain evidence="2 3">DSM 43925</strain>
    </source>
</reference>